<dbReference type="AlphaFoldDB" id="A0A834WAU6"/>
<evidence type="ECO:0000313" key="2">
    <source>
        <dbReference type="EMBL" id="KAF7812286.1"/>
    </source>
</evidence>
<protein>
    <recommendedName>
        <fullName evidence="4">Transposase</fullName>
    </recommendedName>
</protein>
<dbReference type="Proteomes" id="UP000634136">
    <property type="component" value="Unassembled WGS sequence"/>
</dbReference>
<sequence length="244" mass="27999">MGRKHKTSPGALLEELQSQENNNSHHETEEIDVETRSPDLSNDGNTTLSLNAMQNTQEENDALLVKIIDTNTEEITTKKMKANEVWHMAKNLKVMVELNADGHGNDNGTNLLVRFLGKLARNPNLCPIHLERWSLVPKAKKVQLWKLIEDNFLFDYVAGCSWVMTTLGERLREHKYHLRCNYFYHFNSMEELLATPSPNVDISDWSIFVRHYHTEKMKNISSQNTSNRKKLKVSHAGGSKSNAR</sequence>
<gene>
    <name evidence="2" type="ORF">G2W53_033262</name>
</gene>
<evidence type="ECO:0000313" key="3">
    <source>
        <dbReference type="Proteomes" id="UP000634136"/>
    </source>
</evidence>
<accession>A0A834WAU6</accession>
<feature type="compositionally biased region" description="Basic and acidic residues" evidence="1">
    <location>
        <begin position="23"/>
        <end position="37"/>
    </location>
</feature>
<proteinExistence type="predicted"/>
<organism evidence="2 3">
    <name type="scientific">Senna tora</name>
    <dbReference type="NCBI Taxonomy" id="362788"/>
    <lineage>
        <taxon>Eukaryota</taxon>
        <taxon>Viridiplantae</taxon>
        <taxon>Streptophyta</taxon>
        <taxon>Embryophyta</taxon>
        <taxon>Tracheophyta</taxon>
        <taxon>Spermatophyta</taxon>
        <taxon>Magnoliopsida</taxon>
        <taxon>eudicotyledons</taxon>
        <taxon>Gunneridae</taxon>
        <taxon>Pentapetalae</taxon>
        <taxon>rosids</taxon>
        <taxon>fabids</taxon>
        <taxon>Fabales</taxon>
        <taxon>Fabaceae</taxon>
        <taxon>Caesalpinioideae</taxon>
        <taxon>Cassia clade</taxon>
        <taxon>Senna</taxon>
    </lineage>
</organism>
<reference evidence="2" key="1">
    <citation type="submission" date="2020-09" db="EMBL/GenBank/DDBJ databases">
        <title>Genome-Enabled Discovery of Anthraquinone Biosynthesis in Senna tora.</title>
        <authorList>
            <person name="Kang S.-H."/>
            <person name="Pandey R.P."/>
            <person name="Lee C.-M."/>
            <person name="Sim J.-S."/>
            <person name="Jeong J.-T."/>
            <person name="Choi B.-S."/>
            <person name="Jung M."/>
            <person name="Ginzburg D."/>
            <person name="Zhao K."/>
            <person name="Won S.Y."/>
            <person name="Oh T.-J."/>
            <person name="Yu Y."/>
            <person name="Kim N.-H."/>
            <person name="Lee O.R."/>
            <person name="Lee T.-H."/>
            <person name="Bashyal P."/>
            <person name="Kim T.-S."/>
            <person name="Lee W.-H."/>
            <person name="Kawkins C."/>
            <person name="Kim C.-K."/>
            <person name="Kim J.S."/>
            <person name="Ahn B.O."/>
            <person name="Rhee S.Y."/>
            <person name="Sohng J.K."/>
        </authorList>
    </citation>
    <scope>NUCLEOTIDE SEQUENCE</scope>
    <source>
        <tissue evidence="2">Leaf</tissue>
    </source>
</reference>
<evidence type="ECO:0008006" key="4">
    <source>
        <dbReference type="Google" id="ProtNLM"/>
    </source>
</evidence>
<dbReference type="OrthoDB" id="1434057at2759"/>
<dbReference type="PANTHER" id="PTHR33144:SF25">
    <property type="entry name" value="DUF4216 DOMAIN-CONTAINING PROTEIN"/>
    <property type="match status" value="1"/>
</dbReference>
<dbReference type="PANTHER" id="PTHR33144">
    <property type="entry name" value="OS10G0409366 PROTEIN-RELATED"/>
    <property type="match status" value="1"/>
</dbReference>
<name>A0A834WAU6_9FABA</name>
<dbReference type="EMBL" id="JAAIUW010000010">
    <property type="protein sequence ID" value="KAF7812286.1"/>
    <property type="molecule type" value="Genomic_DNA"/>
</dbReference>
<comment type="caution">
    <text evidence="2">The sequence shown here is derived from an EMBL/GenBank/DDBJ whole genome shotgun (WGS) entry which is preliminary data.</text>
</comment>
<feature type="region of interest" description="Disordered" evidence="1">
    <location>
        <begin position="219"/>
        <end position="244"/>
    </location>
</feature>
<evidence type="ECO:0000256" key="1">
    <source>
        <dbReference type="SAM" id="MobiDB-lite"/>
    </source>
</evidence>
<keyword evidence="3" id="KW-1185">Reference proteome</keyword>
<feature type="region of interest" description="Disordered" evidence="1">
    <location>
        <begin position="1"/>
        <end position="46"/>
    </location>
</feature>